<name>A0A972K5B8_9BACL</name>
<dbReference type="GO" id="GO:0051287">
    <property type="term" value="F:NAD binding"/>
    <property type="evidence" value="ECO:0007669"/>
    <property type="project" value="InterPro"/>
</dbReference>
<comment type="caution">
    <text evidence="7">The sequence shown here is derived from an EMBL/GenBank/DDBJ whole genome shotgun (WGS) entry which is preliminary data.</text>
</comment>
<dbReference type="RefSeq" id="WP_171656076.1">
    <property type="nucleotide sequence ID" value="NZ_WHOD01000121.1"/>
</dbReference>
<dbReference type="Pfam" id="PF02826">
    <property type="entry name" value="2-Hacid_dh_C"/>
    <property type="match status" value="1"/>
</dbReference>
<dbReference type="GO" id="GO:0016616">
    <property type="term" value="F:oxidoreductase activity, acting on the CH-OH group of donors, NAD or NADP as acceptor"/>
    <property type="evidence" value="ECO:0007669"/>
    <property type="project" value="InterPro"/>
</dbReference>
<dbReference type="Gene3D" id="3.40.50.720">
    <property type="entry name" value="NAD(P)-binding Rossmann-like Domain"/>
    <property type="match status" value="2"/>
</dbReference>
<dbReference type="PANTHER" id="PTHR43761">
    <property type="entry name" value="D-ISOMER SPECIFIC 2-HYDROXYACID DEHYDROGENASE FAMILY PROTEIN (AFU_ORTHOLOGUE AFUA_1G13630)"/>
    <property type="match status" value="1"/>
</dbReference>
<evidence type="ECO:0000256" key="3">
    <source>
        <dbReference type="ARBA" id="ARBA00023027"/>
    </source>
</evidence>
<dbReference type="InterPro" id="IPR006139">
    <property type="entry name" value="D-isomer_2_OHA_DH_cat_dom"/>
</dbReference>
<feature type="domain" description="D-isomer specific 2-hydroxyacid dehydrogenase NAD-binding" evidence="6">
    <location>
        <begin position="110"/>
        <end position="286"/>
    </location>
</feature>
<protein>
    <submittedName>
        <fullName evidence="7">C-terminal binding protein</fullName>
    </submittedName>
</protein>
<evidence type="ECO:0000256" key="1">
    <source>
        <dbReference type="ARBA" id="ARBA00005854"/>
    </source>
</evidence>
<sequence length="325" mass="36702">MSCWKIAVTDYEFSNLEIEEKCLSEFNVKFIYGQCRSEDEVIDLAKDADGLLNQYAPIGRRAIQTLKKCKIISSYGVGVDAIDVTAATEKGIMVANVPDYGVEEVSNHALALLFSSARKIVHLNRKVKTGIWDFESSVPMYRYSEQTLGVLGYGRIPRSLVNKAKPFGFRILVYDPYVSEYEMRITGVEPASIEQIFTQSDYITIHVPLTAETQNLVNKENISKMKKNAVIVNTSRGPIIHEDDLIDALTNERIGGAYLDVLTEEPIHPDHPFLQLDNVILTPHIAWYSEQSMIELRVKAVQNIINVMNGGTPKYWVNRNKDHDS</sequence>
<evidence type="ECO:0000313" key="7">
    <source>
        <dbReference type="EMBL" id="NOU97838.1"/>
    </source>
</evidence>
<organism evidence="7 8">
    <name type="scientific">Paenibacillus foliorum</name>
    <dbReference type="NCBI Taxonomy" id="2654974"/>
    <lineage>
        <taxon>Bacteria</taxon>
        <taxon>Bacillati</taxon>
        <taxon>Bacillota</taxon>
        <taxon>Bacilli</taxon>
        <taxon>Bacillales</taxon>
        <taxon>Paenibacillaceae</taxon>
        <taxon>Paenibacillus</taxon>
    </lineage>
</organism>
<comment type="similarity">
    <text evidence="1 4">Belongs to the D-isomer specific 2-hydroxyacid dehydrogenase family.</text>
</comment>
<dbReference type="AlphaFoldDB" id="A0A972K5B8"/>
<keyword evidence="3" id="KW-0520">NAD</keyword>
<dbReference type="InterPro" id="IPR006140">
    <property type="entry name" value="D-isomer_DH_NAD-bd"/>
</dbReference>
<dbReference type="InterPro" id="IPR050418">
    <property type="entry name" value="D-iso_2-hydroxyacid_DH_PdxB"/>
</dbReference>
<gene>
    <name evidence="7" type="ORF">GC093_32100</name>
</gene>
<dbReference type="FunFam" id="3.40.50.720:FF:000203">
    <property type="entry name" value="D-3-phosphoglycerate dehydrogenase (SerA)"/>
    <property type="match status" value="1"/>
</dbReference>
<dbReference type="CDD" id="cd05299">
    <property type="entry name" value="CtBP_dh"/>
    <property type="match status" value="1"/>
</dbReference>
<dbReference type="EMBL" id="WHOD01000121">
    <property type="protein sequence ID" value="NOU97838.1"/>
    <property type="molecule type" value="Genomic_DNA"/>
</dbReference>
<dbReference type="InterPro" id="IPR036291">
    <property type="entry name" value="NAD(P)-bd_dom_sf"/>
</dbReference>
<evidence type="ECO:0000256" key="2">
    <source>
        <dbReference type="ARBA" id="ARBA00023002"/>
    </source>
</evidence>
<dbReference type="PANTHER" id="PTHR43761:SF1">
    <property type="entry name" value="D-ISOMER SPECIFIC 2-HYDROXYACID DEHYDROGENASE CATALYTIC DOMAIN-CONTAINING PROTEIN-RELATED"/>
    <property type="match status" value="1"/>
</dbReference>
<keyword evidence="2 4" id="KW-0560">Oxidoreductase</keyword>
<feature type="domain" description="D-isomer specific 2-hydroxyacid dehydrogenase catalytic" evidence="5">
    <location>
        <begin position="22"/>
        <end position="318"/>
    </location>
</feature>
<dbReference type="SUPFAM" id="SSF51735">
    <property type="entry name" value="NAD(P)-binding Rossmann-fold domains"/>
    <property type="match status" value="1"/>
</dbReference>
<evidence type="ECO:0000256" key="4">
    <source>
        <dbReference type="RuleBase" id="RU003719"/>
    </source>
</evidence>
<evidence type="ECO:0000313" key="8">
    <source>
        <dbReference type="Proteomes" id="UP000641588"/>
    </source>
</evidence>
<dbReference type="Proteomes" id="UP000641588">
    <property type="component" value="Unassembled WGS sequence"/>
</dbReference>
<dbReference type="GO" id="GO:0003714">
    <property type="term" value="F:transcription corepressor activity"/>
    <property type="evidence" value="ECO:0007669"/>
    <property type="project" value="InterPro"/>
</dbReference>
<reference evidence="7" key="1">
    <citation type="submission" date="2019-10" db="EMBL/GenBank/DDBJ databases">
        <title>Description of Paenibacillus glebae sp. nov.</title>
        <authorList>
            <person name="Carlier A."/>
            <person name="Qi S."/>
        </authorList>
    </citation>
    <scope>NUCLEOTIDE SEQUENCE</scope>
    <source>
        <strain evidence="7">LMG 31456</strain>
    </source>
</reference>
<dbReference type="InterPro" id="IPR043322">
    <property type="entry name" value="CtBP"/>
</dbReference>
<keyword evidence="8" id="KW-1185">Reference proteome</keyword>
<dbReference type="SUPFAM" id="SSF52283">
    <property type="entry name" value="Formate/glycerate dehydrogenase catalytic domain-like"/>
    <property type="match status" value="1"/>
</dbReference>
<dbReference type="Pfam" id="PF00389">
    <property type="entry name" value="2-Hacid_dh"/>
    <property type="match status" value="1"/>
</dbReference>
<proteinExistence type="inferred from homology"/>
<accession>A0A972K5B8</accession>
<evidence type="ECO:0000259" key="5">
    <source>
        <dbReference type="Pfam" id="PF00389"/>
    </source>
</evidence>
<evidence type="ECO:0000259" key="6">
    <source>
        <dbReference type="Pfam" id="PF02826"/>
    </source>
</evidence>